<proteinExistence type="predicted"/>
<dbReference type="InterPro" id="IPR008889">
    <property type="entry name" value="VQ"/>
</dbReference>
<dbReference type="AlphaFoldDB" id="A0A6P5MA78"/>
<reference evidence="2" key="1">
    <citation type="journal article" date="2016" name="Nat. Genet.">
        <title>The genome sequences of Arachis duranensis and Arachis ipaensis, the diploid ancestors of cultivated peanut.</title>
        <authorList>
            <person name="Bertioli D.J."/>
            <person name="Cannon S.B."/>
            <person name="Froenicke L."/>
            <person name="Huang G."/>
            <person name="Farmer A.D."/>
            <person name="Cannon E.K."/>
            <person name="Liu X."/>
            <person name="Gao D."/>
            <person name="Clevenger J."/>
            <person name="Dash S."/>
            <person name="Ren L."/>
            <person name="Moretzsohn M.C."/>
            <person name="Shirasawa K."/>
            <person name="Huang W."/>
            <person name="Vidigal B."/>
            <person name="Abernathy B."/>
            <person name="Chu Y."/>
            <person name="Niederhuth C.E."/>
            <person name="Umale P."/>
            <person name="Araujo A.C."/>
            <person name="Kozik A."/>
            <person name="Kim K.D."/>
            <person name="Burow M.D."/>
            <person name="Varshney R.K."/>
            <person name="Wang X."/>
            <person name="Zhang X."/>
            <person name="Barkley N."/>
            <person name="Guimaraes P.M."/>
            <person name="Isobe S."/>
            <person name="Guo B."/>
            <person name="Liao B."/>
            <person name="Stalker H.T."/>
            <person name="Schmitz R.J."/>
            <person name="Scheffler B.E."/>
            <person name="Leal-Bertioli S.C."/>
            <person name="Xun X."/>
            <person name="Jackson S.A."/>
            <person name="Michelmore R."/>
            <person name="Ozias-Akins P."/>
        </authorList>
    </citation>
    <scope>NUCLEOTIDE SEQUENCE [LARGE SCALE GENOMIC DNA]</scope>
    <source>
        <strain evidence="2">cv. V14167</strain>
    </source>
</reference>
<organism evidence="2 3">
    <name type="scientific">Arachis duranensis</name>
    <name type="common">Wild peanut</name>
    <dbReference type="NCBI Taxonomy" id="130453"/>
    <lineage>
        <taxon>Eukaryota</taxon>
        <taxon>Viridiplantae</taxon>
        <taxon>Streptophyta</taxon>
        <taxon>Embryophyta</taxon>
        <taxon>Tracheophyta</taxon>
        <taxon>Spermatophyta</taxon>
        <taxon>Magnoliopsida</taxon>
        <taxon>eudicotyledons</taxon>
        <taxon>Gunneridae</taxon>
        <taxon>Pentapetalae</taxon>
        <taxon>rosids</taxon>
        <taxon>fabids</taxon>
        <taxon>Fabales</taxon>
        <taxon>Fabaceae</taxon>
        <taxon>Papilionoideae</taxon>
        <taxon>50 kb inversion clade</taxon>
        <taxon>dalbergioids sensu lato</taxon>
        <taxon>Dalbergieae</taxon>
        <taxon>Pterocarpus clade</taxon>
        <taxon>Arachis</taxon>
    </lineage>
</organism>
<keyword evidence="2" id="KW-1185">Reference proteome</keyword>
<dbReference type="KEGG" id="adu:110273410"/>
<evidence type="ECO:0000313" key="2">
    <source>
        <dbReference type="Proteomes" id="UP000515211"/>
    </source>
</evidence>
<dbReference type="Pfam" id="PF05678">
    <property type="entry name" value="VQ"/>
    <property type="match status" value="1"/>
</dbReference>
<evidence type="ECO:0000313" key="3">
    <source>
        <dbReference type="RefSeq" id="XP_020982209.1"/>
    </source>
</evidence>
<accession>A0A6P5MA78</accession>
<protein>
    <submittedName>
        <fullName evidence="3">VQ motif-containing protein 17</fullName>
    </submittedName>
</protein>
<dbReference type="GO" id="GO:0005634">
    <property type="term" value="C:nucleus"/>
    <property type="evidence" value="ECO:0007669"/>
    <property type="project" value="TreeGrafter"/>
</dbReference>
<dbReference type="RefSeq" id="XP_020982209.1">
    <property type="nucleotide sequence ID" value="XM_021126550.2"/>
</dbReference>
<reference evidence="3" key="2">
    <citation type="submission" date="2025-08" db="UniProtKB">
        <authorList>
            <consortium name="RefSeq"/>
        </authorList>
    </citation>
    <scope>IDENTIFICATION</scope>
    <source>
        <tissue evidence="3">Whole plant</tissue>
    </source>
</reference>
<dbReference type="InterPro" id="IPR039607">
    <property type="entry name" value="VQ_8/17/18/20/21/25"/>
</dbReference>
<dbReference type="PANTHER" id="PTHR33143">
    <property type="entry name" value="F16F4.1 PROTEIN-RELATED"/>
    <property type="match status" value="1"/>
</dbReference>
<feature type="domain" description="VQ" evidence="1">
    <location>
        <begin position="49"/>
        <end position="74"/>
    </location>
</feature>
<dbReference type="Proteomes" id="UP000515211">
    <property type="component" value="Chromosome 6"/>
</dbReference>
<dbReference type="GeneID" id="110273410"/>
<gene>
    <name evidence="3" type="primary">LOC110273410</name>
</gene>
<sequence>MESKLRKVDSNENEICIGDYSSSLAMHKDSKTISKTRNKNPKIRIIHMFPPQIIKTEAQNFRELVQRITGKPPTTTHQNCCNIQKKPPTISSSEVVFCGGGYLGGFSDLEQSFISELPMLPFDI</sequence>
<evidence type="ECO:0000259" key="1">
    <source>
        <dbReference type="Pfam" id="PF05678"/>
    </source>
</evidence>
<dbReference type="PANTHER" id="PTHR33143:SF3">
    <property type="entry name" value="VQ MOTIF-CONTAINING PROTEIN 17-RELATED"/>
    <property type="match status" value="1"/>
</dbReference>
<name>A0A6P5MA78_ARADU</name>